<dbReference type="InterPro" id="IPR001921">
    <property type="entry name" value="Ribosomal_eL8_euk"/>
</dbReference>
<evidence type="ECO:0000313" key="3">
    <source>
        <dbReference type="EMBL" id="CAK6432711.1"/>
    </source>
</evidence>
<feature type="region of interest" description="Disordered" evidence="2">
    <location>
        <begin position="84"/>
        <end position="104"/>
    </location>
</feature>
<keyword evidence="1" id="KW-0687">Ribonucleoprotein</keyword>
<proteinExistence type="inferred from homology"/>
<dbReference type="Proteomes" id="UP001314169">
    <property type="component" value="Chromosome 1"/>
</dbReference>
<accession>A0ABN9Z330</accession>
<protein>
    <recommendedName>
        <fullName evidence="1">60S ribosomal protein L7a</fullName>
    </recommendedName>
</protein>
<name>A0ABN9Z330_PIPNA</name>
<gene>
    <name evidence="3" type="ORF">MPIPNATIZW_LOCUS1017</name>
</gene>
<evidence type="ECO:0000313" key="4">
    <source>
        <dbReference type="Proteomes" id="UP001314169"/>
    </source>
</evidence>
<reference evidence="3" key="1">
    <citation type="submission" date="2023-12" db="EMBL/GenBank/DDBJ databases">
        <authorList>
            <person name="Brown T."/>
        </authorList>
    </citation>
    <scope>NUCLEOTIDE SEQUENCE</scope>
</reference>
<dbReference type="PRINTS" id="PR00882">
    <property type="entry name" value="RIBOSOMALL7A"/>
</dbReference>
<comment type="function">
    <text evidence="1">Component of the ribosome.</text>
</comment>
<dbReference type="Gene3D" id="3.30.1330.30">
    <property type="match status" value="1"/>
</dbReference>
<sequence length="104" mass="12036">MPKGKKVAPAPAVMKNQEAKKVVNPLFKKRPKNFSIGQDIQPKRDIIRFVKWPCYIWLQWQRAILYKRLKVLPAINQFSQALDRQTTTAAEAGPHVQARDQARE</sequence>
<evidence type="ECO:0000256" key="2">
    <source>
        <dbReference type="SAM" id="MobiDB-lite"/>
    </source>
</evidence>
<dbReference type="EMBL" id="OY882858">
    <property type="protein sequence ID" value="CAK6432711.1"/>
    <property type="molecule type" value="Genomic_DNA"/>
</dbReference>
<keyword evidence="1" id="KW-0689">Ribosomal protein</keyword>
<organism evidence="3 4">
    <name type="scientific">Pipistrellus nathusii</name>
    <name type="common">Nathusius' pipistrelle</name>
    <dbReference type="NCBI Taxonomy" id="59473"/>
    <lineage>
        <taxon>Eukaryota</taxon>
        <taxon>Metazoa</taxon>
        <taxon>Chordata</taxon>
        <taxon>Craniata</taxon>
        <taxon>Vertebrata</taxon>
        <taxon>Euteleostomi</taxon>
        <taxon>Mammalia</taxon>
        <taxon>Eutheria</taxon>
        <taxon>Laurasiatheria</taxon>
        <taxon>Chiroptera</taxon>
        <taxon>Yangochiroptera</taxon>
        <taxon>Vespertilionidae</taxon>
        <taxon>Pipistrellus</taxon>
    </lineage>
</organism>
<evidence type="ECO:0000256" key="1">
    <source>
        <dbReference type="RuleBase" id="RU367042"/>
    </source>
</evidence>
<comment type="similarity">
    <text evidence="1">Belongs to the eukaryotic ribosomal protein eL8 family.</text>
</comment>
<dbReference type="InterPro" id="IPR029064">
    <property type="entry name" value="Ribosomal_eL30-like_sf"/>
</dbReference>
<keyword evidence="4" id="KW-1185">Reference proteome</keyword>